<protein>
    <submittedName>
        <fullName evidence="1">Uncharacterized protein</fullName>
    </submittedName>
</protein>
<dbReference type="Gene3D" id="1.20.1280.50">
    <property type="match status" value="1"/>
</dbReference>
<accession>A0A161WUK4</accession>
<evidence type="ECO:0000313" key="2">
    <source>
        <dbReference type="Proteomes" id="UP000077755"/>
    </source>
</evidence>
<dbReference type="Proteomes" id="UP000077755">
    <property type="component" value="Chromosome 6"/>
</dbReference>
<proteinExistence type="predicted"/>
<dbReference type="Pfam" id="PF00646">
    <property type="entry name" value="F-box"/>
    <property type="match status" value="1"/>
</dbReference>
<name>A0A161WUK4_DAUCS</name>
<reference evidence="1" key="1">
    <citation type="journal article" date="2016" name="Nat. Genet.">
        <title>A high-quality carrot genome assembly provides new insights into carotenoid accumulation and asterid genome evolution.</title>
        <authorList>
            <person name="Iorizzo M."/>
            <person name="Ellison S."/>
            <person name="Senalik D."/>
            <person name="Zeng P."/>
            <person name="Satapoomin P."/>
            <person name="Huang J."/>
            <person name="Bowman M."/>
            <person name="Iovene M."/>
            <person name="Sanseverino W."/>
            <person name="Cavagnaro P."/>
            <person name="Yildiz M."/>
            <person name="Macko-Podgorni A."/>
            <person name="Moranska E."/>
            <person name="Grzebelus E."/>
            <person name="Grzebelus D."/>
            <person name="Ashrafi H."/>
            <person name="Zheng Z."/>
            <person name="Cheng S."/>
            <person name="Spooner D."/>
            <person name="Van Deynze A."/>
            <person name="Simon P."/>
        </authorList>
    </citation>
    <scope>NUCLEOTIDE SEQUENCE</scope>
    <source>
        <tissue evidence="1">Leaf</tissue>
    </source>
</reference>
<gene>
    <name evidence="1" type="ORF">DCAR_0626050</name>
</gene>
<dbReference type="PANTHER" id="PTHR31672">
    <property type="entry name" value="BNACNNG10540D PROTEIN"/>
    <property type="match status" value="1"/>
</dbReference>
<keyword evidence="2" id="KW-1185">Reference proteome</keyword>
<organism evidence="1 2">
    <name type="scientific">Daucus carota subsp. sativus</name>
    <name type="common">Carrot</name>
    <dbReference type="NCBI Taxonomy" id="79200"/>
    <lineage>
        <taxon>Eukaryota</taxon>
        <taxon>Viridiplantae</taxon>
        <taxon>Streptophyta</taxon>
        <taxon>Embryophyta</taxon>
        <taxon>Tracheophyta</taxon>
        <taxon>Spermatophyta</taxon>
        <taxon>Magnoliopsida</taxon>
        <taxon>eudicotyledons</taxon>
        <taxon>Gunneridae</taxon>
        <taxon>Pentapetalae</taxon>
        <taxon>asterids</taxon>
        <taxon>campanulids</taxon>
        <taxon>Apiales</taxon>
        <taxon>Apiaceae</taxon>
        <taxon>Apioideae</taxon>
        <taxon>Scandiceae</taxon>
        <taxon>Daucinae</taxon>
        <taxon>Daucus</taxon>
        <taxon>Daucus sect. Daucus</taxon>
    </lineage>
</organism>
<evidence type="ECO:0000313" key="1">
    <source>
        <dbReference type="EMBL" id="WOH06622.1"/>
    </source>
</evidence>
<dbReference type="InterPro" id="IPR036047">
    <property type="entry name" value="F-box-like_dom_sf"/>
</dbReference>
<dbReference type="CDD" id="cd22157">
    <property type="entry name" value="F-box_AtFBW1-like"/>
    <property type="match status" value="1"/>
</dbReference>
<dbReference type="Gramene" id="KZM92277">
    <property type="protein sequence ID" value="KZM92277"/>
    <property type="gene ID" value="DCAR_020358"/>
</dbReference>
<dbReference type="SUPFAM" id="SSF81383">
    <property type="entry name" value="F-box domain"/>
    <property type="match status" value="1"/>
</dbReference>
<dbReference type="InterPro" id="IPR050796">
    <property type="entry name" value="SCF_F-box_component"/>
</dbReference>
<dbReference type="PANTHER" id="PTHR31672:SF13">
    <property type="entry name" value="F-BOX PROTEIN CPR30-LIKE"/>
    <property type="match status" value="1"/>
</dbReference>
<dbReference type="EMBL" id="CP093348">
    <property type="protein sequence ID" value="WOH06622.1"/>
    <property type="molecule type" value="Genomic_DNA"/>
</dbReference>
<dbReference type="InterPro" id="IPR001810">
    <property type="entry name" value="F-box_dom"/>
</dbReference>
<dbReference type="SMART" id="SM00256">
    <property type="entry name" value="FBOX"/>
    <property type="match status" value="1"/>
</dbReference>
<sequence length="385" mass="43926">MGGADALTDDILTEILKRLPKKALFRFKCVNKSWNRLIQTPYFGALQSDHNKTNLRNIYMLVFLHWGNLALYGIDPVHGLGYNSDSTDLHDLHPLLVFPTGRRMSHSVIGFRTETRFEVFSPVDEAWHVLPTPHDDNAVPGDFDDYEFTYLFLEKSEQVVYFAVVGYILSFNLKTHKWNPASPHRLTMLPPVSIVNGIAFGFDNSYASPHRPTSFPPLTIVNGISFGFNSYVNICASKPLSKGEEVMQPYLAADKDFLEVLGSPSRFTYMTKRKMFYEDYIIGLEDSDNKEVMCFLTHGSKPAEDPISCPDYKTSYVALSIFRICNDLYTEKRPASEHYSTYADEEGEDGAVVRRYFNAKFLYTKHFIISNSRLHAMGMIVTCFN</sequence>
<reference evidence="1" key="2">
    <citation type="submission" date="2022-03" db="EMBL/GenBank/DDBJ databases">
        <title>Draft title - Genomic analysis of global carrot germplasm unveils the trajectory of domestication and the origin of high carotenoid orange carrot.</title>
        <authorList>
            <person name="Iorizzo M."/>
            <person name="Ellison S."/>
            <person name="Senalik D."/>
            <person name="Macko-Podgorni A."/>
            <person name="Grzebelus D."/>
            <person name="Bostan H."/>
            <person name="Rolling W."/>
            <person name="Curaba J."/>
            <person name="Simon P."/>
        </authorList>
    </citation>
    <scope>NUCLEOTIDE SEQUENCE</scope>
    <source>
        <tissue evidence="1">Leaf</tissue>
    </source>
</reference>
<dbReference type="AlphaFoldDB" id="A0A161WUK4"/>